<feature type="non-terminal residue" evidence="1">
    <location>
        <position position="1"/>
    </location>
</feature>
<evidence type="ECO:0008006" key="3">
    <source>
        <dbReference type="Google" id="ProtNLM"/>
    </source>
</evidence>
<proteinExistence type="predicted"/>
<dbReference type="STRING" id="157652.A0A371HLB0"/>
<dbReference type="InterPro" id="IPR012337">
    <property type="entry name" value="RNaseH-like_sf"/>
</dbReference>
<accession>A0A371HLB0</accession>
<dbReference type="Gene3D" id="3.30.420.10">
    <property type="entry name" value="Ribonuclease H-like superfamily/Ribonuclease H"/>
    <property type="match status" value="1"/>
</dbReference>
<organism evidence="1 2">
    <name type="scientific">Mucuna pruriens</name>
    <name type="common">Velvet bean</name>
    <name type="synonym">Dolichos pruriens</name>
    <dbReference type="NCBI Taxonomy" id="157652"/>
    <lineage>
        <taxon>Eukaryota</taxon>
        <taxon>Viridiplantae</taxon>
        <taxon>Streptophyta</taxon>
        <taxon>Embryophyta</taxon>
        <taxon>Tracheophyta</taxon>
        <taxon>Spermatophyta</taxon>
        <taxon>Magnoliopsida</taxon>
        <taxon>eudicotyledons</taxon>
        <taxon>Gunneridae</taxon>
        <taxon>Pentapetalae</taxon>
        <taxon>rosids</taxon>
        <taxon>fabids</taxon>
        <taxon>Fabales</taxon>
        <taxon>Fabaceae</taxon>
        <taxon>Papilionoideae</taxon>
        <taxon>50 kb inversion clade</taxon>
        <taxon>NPAAA clade</taxon>
        <taxon>indigoferoid/millettioid clade</taxon>
        <taxon>Phaseoleae</taxon>
        <taxon>Mucuna</taxon>
    </lineage>
</organism>
<dbReference type="PANTHER" id="PTHR35046">
    <property type="entry name" value="ZINC KNUCKLE (CCHC-TYPE) FAMILY PROTEIN"/>
    <property type="match status" value="1"/>
</dbReference>
<dbReference type="PANTHER" id="PTHR35046:SF9">
    <property type="entry name" value="RNA-DIRECTED DNA POLYMERASE"/>
    <property type="match status" value="1"/>
</dbReference>
<protein>
    <recommendedName>
        <fullName evidence="3">Integrase catalytic domain-containing protein</fullName>
    </recommendedName>
</protein>
<evidence type="ECO:0000313" key="2">
    <source>
        <dbReference type="Proteomes" id="UP000257109"/>
    </source>
</evidence>
<evidence type="ECO:0000313" key="1">
    <source>
        <dbReference type="EMBL" id="RDY03586.1"/>
    </source>
</evidence>
<dbReference type="InterPro" id="IPR036397">
    <property type="entry name" value="RNaseH_sf"/>
</dbReference>
<name>A0A371HLB0_MUCPR</name>
<gene>
    <name evidence="1" type="ORF">CR513_12812</name>
</gene>
<sequence length="197" mass="22706">MFPYVIMYKNGKENIMANALLTSLQTNLLGFEIIKDLYGEFLFKKNKLCVPVCSLYEMLVREIHGGFPRSQSGKECIFIVDKFSKMAHFIAYFETNDATHVTLFFKEVMLLYRLPRKINKLGIKLLFSTITHPHTNGSIKVVSRILATLLCAIIQKNLKIWGKCLTYFEFAYNIIVHSTTSYSLFEVILAQREIALT</sequence>
<reference evidence="1" key="1">
    <citation type="submission" date="2018-05" db="EMBL/GenBank/DDBJ databases">
        <title>Draft genome of Mucuna pruriens seed.</title>
        <authorList>
            <person name="Nnadi N.E."/>
            <person name="Vos R."/>
            <person name="Hasami M.H."/>
            <person name="Devisetty U.K."/>
            <person name="Aguiy J.C."/>
        </authorList>
    </citation>
    <scope>NUCLEOTIDE SEQUENCE [LARGE SCALE GENOMIC DNA]</scope>
    <source>
        <strain evidence="1">JCA_2017</strain>
    </source>
</reference>
<dbReference type="Proteomes" id="UP000257109">
    <property type="component" value="Unassembled WGS sequence"/>
</dbReference>
<dbReference type="GO" id="GO:0003676">
    <property type="term" value="F:nucleic acid binding"/>
    <property type="evidence" value="ECO:0007669"/>
    <property type="project" value="InterPro"/>
</dbReference>
<dbReference type="EMBL" id="QJKJ01002264">
    <property type="protein sequence ID" value="RDY03586.1"/>
    <property type="molecule type" value="Genomic_DNA"/>
</dbReference>
<dbReference type="SUPFAM" id="SSF53098">
    <property type="entry name" value="Ribonuclease H-like"/>
    <property type="match status" value="1"/>
</dbReference>
<comment type="caution">
    <text evidence="1">The sequence shown here is derived from an EMBL/GenBank/DDBJ whole genome shotgun (WGS) entry which is preliminary data.</text>
</comment>
<keyword evidence="2" id="KW-1185">Reference proteome</keyword>
<dbReference type="AlphaFoldDB" id="A0A371HLB0"/>